<gene>
    <name evidence="1" type="ORF">LCGC14_2317690</name>
</gene>
<dbReference type="AlphaFoldDB" id="A0A0F9D686"/>
<organism evidence="1">
    <name type="scientific">marine sediment metagenome</name>
    <dbReference type="NCBI Taxonomy" id="412755"/>
    <lineage>
        <taxon>unclassified sequences</taxon>
        <taxon>metagenomes</taxon>
        <taxon>ecological metagenomes</taxon>
    </lineage>
</organism>
<dbReference type="EMBL" id="LAZR01033036">
    <property type="protein sequence ID" value="KKL49221.1"/>
    <property type="molecule type" value="Genomic_DNA"/>
</dbReference>
<reference evidence="1" key="1">
    <citation type="journal article" date="2015" name="Nature">
        <title>Complex archaea that bridge the gap between prokaryotes and eukaryotes.</title>
        <authorList>
            <person name="Spang A."/>
            <person name="Saw J.H."/>
            <person name="Jorgensen S.L."/>
            <person name="Zaremba-Niedzwiedzka K."/>
            <person name="Martijn J."/>
            <person name="Lind A.E."/>
            <person name="van Eijk R."/>
            <person name="Schleper C."/>
            <person name="Guy L."/>
            <person name="Ettema T.J."/>
        </authorList>
    </citation>
    <scope>NUCLEOTIDE SEQUENCE</scope>
</reference>
<proteinExistence type="predicted"/>
<accession>A0A0F9D686</accession>
<evidence type="ECO:0000313" key="1">
    <source>
        <dbReference type="EMBL" id="KKL49221.1"/>
    </source>
</evidence>
<sequence length="433" mass="52506">MRTNLKLFETQLFSMGTKNNEKLENFSKIVVEKDFSSREKILFALYEFGRLKRKDFIDFEKRLPYYVTKNTFDRHIRILIEKQLVLREYEGPIHIYSITFSGIMKLKRMLEKLNLDRYIMEMEEKKLIDLIEEKSEFIKKYIFDDDIILKFLELVNIIKSDNSRLSDLKPKLDFLILYLALNHPQLYPRYILSEEDFIKKYNIKKWELEYFLEKVIEEDIYYLNFYKISLSVKEKDMNLFFMKNSQVGIIVESTINSHLKNFIYLVLLEKIQYNLETHRQAYKQIVSTLIEDYNLFPEDLRDVLNHFLIEIERKTMFDLIEKKNFSQISFSKHFPIYLKLLTKLYRFEERKKQEYDIVLISGEDFDKNFIFLKIENDEPKLNSVFKEINKLRVNRNFAEAINKLEKIIEKYPNSYAFNQSIEILCLMEDDNAA</sequence>
<dbReference type="SUPFAM" id="SSF46785">
    <property type="entry name" value="Winged helix' DNA-binding domain"/>
    <property type="match status" value="1"/>
</dbReference>
<protein>
    <submittedName>
        <fullName evidence="1">Uncharacterized protein</fullName>
    </submittedName>
</protein>
<comment type="caution">
    <text evidence="1">The sequence shown here is derived from an EMBL/GenBank/DDBJ whole genome shotgun (WGS) entry which is preliminary data.</text>
</comment>
<feature type="non-terminal residue" evidence="1">
    <location>
        <position position="433"/>
    </location>
</feature>
<dbReference type="InterPro" id="IPR036390">
    <property type="entry name" value="WH_DNA-bd_sf"/>
</dbReference>
<name>A0A0F9D686_9ZZZZ</name>